<dbReference type="OrthoDB" id="2142560at2759"/>
<feature type="chain" id="PRO_5012553555" evidence="2">
    <location>
        <begin position="24"/>
        <end position="319"/>
    </location>
</feature>
<evidence type="ECO:0000256" key="1">
    <source>
        <dbReference type="SAM" id="MobiDB-lite"/>
    </source>
</evidence>
<proteinExistence type="predicted"/>
<sequence length="319" mass="36186">MKVTKFVKNILLLFMLLTCKANAHDNHNSEGHKTTEKTKAPKKSEITPISMRKEINCKVDSNCSSFFDYFVDMAYCNETSQMCTNYCFVKTPCKTDYDCNFSIGDSKKCGVECYKNNVNETEGKCLIVSKEGQYCNGSYIICEGDLICDYYTSYCITKEEAESQSGEPLFSLFLFMLIMLSLFSRQRTDEQMLANMSPNELLMVTLPSRRRQPEDDILPVYQPVDSNNNEDELIEQNLEVPSSNEENNSTQPNQSNGTVDEQNVAVEEDDLPLLPPTYDEAVSGYMVESDDQPLLNSNEVIDTSPDQQQPLQNNSRNSN</sequence>
<keyword evidence="2" id="KW-0732">Signal</keyword>
<feature type="compositionally biased region" description="Polar residues" evidence="1">
    <location>
        <begin position="294"/>
        <end position="319"/>
    </location>
</feature>
<feature type="compositionally biased region" description="Polar residues" evidence="1">
    <location>
        <begin position="239"/>
        <end position="261"/>
    </location>
</feature>
<evidence type="ECO:0000256" key="2">
    <source>
        <dbReference type="SAM" id="SignalP"/>
    </source>
</evidence>
<feature type="region of interest" description="Disordered" evidence="1">
    <location>
        <begin position="239"/>
        <end position="319"/>
    </location>
</feature>
<dbReference type="EMBL" id="MCOG01000024">
    <property type="protein sequence ID" value="ORY75866.1"/>
    <property type="molecule type" value="Genomic_DNA"/>
</dbReference>
<feature type="region of interest" description="Disordered" evidence="1">
    <location>
        <begin position="26"/>
        <end position="45"/>
    </location>
</feature>
<dbReference type="Proteomes" id="UP000193920">
    <property type="component" value="Unassembled WGS sequence"/>
</dbReference>
<organism evidence="3 4">
    <name type="scientific">Neocallimastix californiae</name>
    <dbReference type="NCBI Taxonomy" id="1754190"/>
    <lineage>
        <taxon>Eukaryota</taxon>
        <taxon>Fungi</taxon>
        <taxon>Fungi incertae sedis</taxon>
        <taxon>Chytridiomycota</taxon>
        <taxon>Chytridiomycota incertae sedis</taxon>
        <taxon>Neocallimastigomycetes</taxon>
        <taxon>Neocallimastigales</taxon>
        <taxon>Neocallimastigaceae</taxon>
        <taxon>Neocallimastix</taxon>
    </lineage>
</organism>
<gene>
    <name evidence="3" type="ORF">LY90DRAFT_501973</name>
</gene>
<dbReference type="AlphaFoldDB" id="A0A1Y2EXM1"/>
<keyword evidence="4" id="KW-1185">Reference proteome</keyword>
<comment type="caution">
    <text evidence="3">The sequence shown here is derived from an EMBL/GenBank/DDBJ whole genome shotgun (WGS) entry which is preliminary data.</text>
</comment>
<evidence type="ECO:0000313" key="3">
    <source>
        <dbReference type="EMBL" id="ORY75866.1"/>
    </source>
</evidence>
<feature type="signal peptide" evidence="2">
    <location>
        <begin position="1"/>
        <end position="23"/>
    </location>
</feature>
<accession>A0A1Y2EXM1</accession>
<evidence type="ECO:0000313" key="4">
    <source>
        <dbReference type="Proteomes" id="UP000193920"/>
    </source>
</evidence>
<reference evidence="3 4" key="1">
    <citation type="submission" date="2016-08" db="EMBL/GenBank/DDBJ databases">
        <title>A Parts List for Fungal Cellulosomes Revealed by Comparative Genomics.</title>
        <authorList>
            <consortium name="DOE Joint Genome Institute"/>
            <person name="Haitjema C.H."/>
            <person name="Gilmore S.P."/>
            <person name="Henske J.K."/>
            <person name="Solomon K.V."/>
            <person name="De Groot R."/>
            <person name="Kuo A."/>
            <person name="Mondo S.J."/>
            <person name="Salamov A.A."/>
            <person name="Labutti K."/>
            <person name="Zhao Z."/>
            <person name="Chiniquy J."/>
            <person name="Barry K."/>
            <person name="Brewer H.M."/>
            <person name="Purvine S.O."/>
            <person name="Wright A.T."/>
            <person name="Boxma B."/>
            <person name="Van Alen T."/>
            <person name="Hackstein J.H."/>
            <person name="Baker S.E."/>
            <person name="Grigoriev I.V."/>
            <person name="O'Malley M.A."/>
        </authorList>
    </citation>
    <scope>NUCLEOTIDE SEQUENCE [LARGE SCALE GENOMIC DNA]</scope>
    <source>
        <strain evidence="3 4">G1</strain>
    </source>
</reference>
<protein>
    <submittedName>
        <fullName evidence="3">Uncharacterized protein</fullName>
    </submittedName>
</protein>
<name>A0A1Y2EXM1_9FUNG</name>